<dbReference type="InterPro" id="IPR011016">
    <property type="entry name" value="Znf_RING-CH"/>
</dbReference>
<dbReference type="PROSITE" id="PS51292">
    <property type="entry name" value="ZF_RING_CH"/>
    <property type="match status" value="1"/>
</dbReference>
<reference evidence="7" key="1">
    <citation type="submission" date="2021-02" db="EMBL/GenBank/DDBJ databases">
        <authorList>
            <person name="Dougan E. K."/>
            <person name="Rhodes N."/>
            <person name="Thang M."/>
            <person name="Chan C."/>
        </authorList>
    </citation>
    <scope>NUCLEOTIDE SEQUENCE</scope>
</reference>
<evidence type="ECO:0000259" key="5">
    <source>
        <dbReference type="PROSITE" id="PS50089"/>
    </source>
</evidence>
<name>A0A812PSM7_9DINO</name>
<evidence type="ECO:0000259" key="6">
    <source>
        <dbReference type="PROSITE" id="PS51292"/>
    </source>
</evidence>
<protein>
    <submittedName>
        <fullName evidence="7">Marchf5 protein</fullName>
    </submittedName>
</protein>
<keyword evidence="8" id="KW-1185">Reference proteome</keyword>
<dbReference type="SUPFAM" id="SSF57850">
    <property type="entry name" value="RING/U-box"/>
    <property type="match status" value="1"/>
</dbReference>
<organism evidence="7 8">
    <name type="scientific">Symbiodinium natans</name>
    <dbReference type="NCBI Taxonomy" id="878477"/>
    <lineage>
        <taxon>Eukaryota</taxon>
        <taxon>Sar</taxon>
        <taxon>Alveolata</taxon>
        <taxon>Dinophyceae</taxon>
        <taxon>Suessiales</taxon>
        <taxon>Symbiodiniaceae</taxon>
        <taxon>Symbiodinium</taxon>
    </lineage>
</organism>
<evidence type="ECO:0000256" key="1">
    <source>
        <dbReference type="ARBA" id="ARBA00022723"/>
    </source>
</evidence>
<evidence type="ECO:0000256" key="3">
    <source>
        <dbReference type="ARBA" id="ARBA00022833"/>
    </source>
</evidence>
<sequence length="275" mass="31007">MCDAHAPAAPADTLEAEKNVELASKAPSEAESTSAICRICWEDLVEGADYFQPCRCRGTQRWVHRSCFQTWTKLSAVNTLKCPTCGYQYRRVVRGSWAMVKAMLKEAGRWIVMASYFIATRGLARQIYKGLLTDARDGRPFSMNIFWPTVYLMDIRGDPHAGRLLFADSCVAACTLTFKRGLWCLRTRVPLVWPPPVLFPSIYQEFGCQIFKAWSLRLMELVLILHNYAGSASLLRCAFDASVNLYAFVIAKHEAHRSLACCLRDSTHVVSYKSG</sequence>
<dbReference type="Proteomes" id="UP000604046">
    <property type="component" value="Unassembled WGS sequence"/>
</dbReference>
<dbReference type="PANTHER" id="PTHR46347:SF1">
    <property type="entry name" value="RING_FYVE_PHD ZINC FINGER SUPERFAMILY PROTEIN"/>
    <property type="match status" value="1"/>
</dbReference>
<dbReference type="Gene3D" id="3.30.40.10">
    <property type="entry name" value="Zinc/RING finger domain, C3HC4 (zinc finger)"/>
    <property type="match status" value="1"/>
</dbReference>
<evidence type="ECO:0000313" key="8">
    <source>
        <dbReference type="Proteomes" id="UP000604046"/>
    </source>
</evidence>
<dbReference type="InterPro" id="IPR013083">
    <property type="entry name" value="Znf_RING/FYVE/PHD"/>
</dbReference>
<comment type="caution">
    <text evidence="7">The sequence shown here is derived from an EMBL/GenBank/DDBJ whole genome shotgun (WGS) entry which is preliminary data.</text>
</comment>
<dbReference type="PANTHER" id="PTHR46347">
    <property type="entry name" value="RING/FYVE/PHD ZINC FINGER SUPERFAMILY PROTEIN"/>
    <property type="match status" value="1"/>
</dbReference>
<evidence type="ECO:0000313" key="7">
    <source>
        <dbReference type="EMBL" id="CAE7354267.1"/>
    </source>
</evidence>
<evidence type="ECO:0000256" key="4">
    <source>
        <dbReference type="PROSITE-ProRule" id="PRU00175"/>
    </source>
</evidence>
<feature type="domain" description="RING-CH-type" evidence="6">
    <location>
        <begin position="29"/>
        <end position="92"/>
    </location>
</feature>
<keyword evidence="3" id="KW-0862">Zinc</keyword>
<proteinExistence type="predicted"/>
<keyword evidence="1" id="KW-0479">Metal-binding</keyword>
<dbReference type="SMART" id="SM00744">
    <property type="entry name" value="RINGv"/>
    <property type="match status" value="1"/>
</dbReference>
<dbReference type="CDD" id="cd16495">
    <property type="entry name" value="RING_CH-C4HC3_MARCH"/>
    <property type="match status" value="1"/>
</dbReference>
<dbReference type="Pfam" id="PF12906">
    <property type="entry name" value="RINGv"/>
    <property type="match status" value="1"/>
</dbReference>
<gene>
    <name evidence="7" type="primary">marchf5</name>
    <name evidence="7" type="ORF">SNAT2548_LOCUS18774</name>
</gene>
<accession>A0A812PSM7</accession>
<dbReference type="EMBL" id="CAJNDS010002155">
    <property type="protein sequence ID" value="CAE7354267.1"/>
    <property type="molecule type" value="Genomic_DNA"/>
</dbReference>
<evidence type="ECO:0000256" key="2">
    <source>
        <dbReference type="ARBA" id="ARBA00022771"/>
    </source>
</evidence>
<dbReference type="OrthoDB" id="264354at2759"/>
<dbReference type="InterPro" id="IPR001841">
    <property type="entry name" value="Znf_RING"/>
</dbReference>
<dbReference type="GO" id="GO:0008270">
    <property type="term" value="F:zinc ion binding"/>
    <property type="evidence" value="ECO:0007669"/>
    <property type="project" value="UniProtKB-KW"/>
</dbReference>
<keyword evidence="2 4" id="KW-0863">Zinc-finger</keyword>
<dbReference type="AlphaFoldDB" id="A0A812PSM7"/>
<feature type="domain" description="RING-type" evidence="5">
    <location>
        <begin position="37"/>
        <end position="85"/>
    </location>
</feature>
<dbReference type="PROSITE" id="PS50089">
    <property type="entry name" value="ZF_RING_2"/>
    <property type="match status" value="1"/>
</dbReference>